<dbReference type="Proteomes" id="UP000608522">
    <property type="component" value="Unassembled WGS sequence"/>
</dbReference>
<protein>
    <recommendedName>
        <fullName evidence="3">HAF family extracellular repeat protein</fullName>
    </recommendedName>
</protein>
<evidence type="ECO:0000313" key="1">
    <source>
        <dbReference type="EMBL" id="GHI81717.1"/>
    </source>
</evidence>
<keyword evidence="2" id="KW-1185">Reference proteome</keyword>
<dbReference type="EMBL" id="BNED01000005">
    <property type="protein sequence ID" value="GHI81717.1"/>
    <property type="molecule type" value="Genomic_DNA"/>
</dbReference>
<comment type="caution">
    <text evidence="1">The sequence shown here is derived from an EMBL/GenBank/DDBJ whole genome shotgun (WGS) entry which is preliminary data.</text>
</comment>
<proteinExistence type="predicted"/>
<evidence type="ECO:0000313" key="2">
    <source>
        <dbReference type="Proteomes" id="UP000608522"/>
    </source>
</evidence>
<organism evidence="1 2">
    <name type="scientific">Streptomyces spororaveus</name>
    <dbReference type="NCBI Taxonomy" id="284039"/>
    <lineage>
        <taxon>Bacteria</taxon>
        <taxon>Bacillati</taxon>
        <taxon>Actinomycetota</taxon>
        <taxon>Actinomycetes</taxon>
        <taxon>Kitasatosporales</taxon>
        <taxon>Streptomycetaceae</taxon>
        <taxon>Streptomyces</taxon>
    </lineage>
</organism>
<name>A0ABQ3TMR4_9ACTN</name>
<accession>A0ABQ3TMR4</accession>
<gene>
    <name evidence="1" type="ORF">Sspor_72780</name>
</gene>
<sequence>MLATLTVALPAHTASAESGGTPDAGPDCRPSVRILESLPGEDPYPNPWLHRTQVNDIGPAGLSVGVSHDLPAYWIGTKVFAVPLPAGATGGRVAAVNRSGLMVGTLTTATWTETLAFSYRPGARGVTLLPGGHTAADVNDRGHIVGTRYDDDPGVTTGLEWAGGRIHRKLLVPPGYRLDYVTGINNAGQVIGSGFGPSATGDDGPASPGLLWSAAVDAGPTALSPLGSLDHQYRPQDIDDSGRIAGTYLSVQEQWLNLPAVWAAPYGSVRYAPRLPAAHRGTFEGLSPNTNVSVGIASHFLYAWPPPQDHPQERAQYWTGEGPMRALPALAPNAFTTAYTVTDDDRVGGAAEDAQGDTHPVIWTCARKQAFVPADRPAVRTGGADTAD</sequence>
<evidence type="ECO:0008006" key="3">
    <source>
        <dbReference type="Google" id="ProtNLM"/>
    </source>
</evidence>
<reference evidence="2" key="1">
    <citation type="submission" date="2023-07" db="EMBL/GenBank/DDBJ databases">
        <title>Whole genome shotgun sequence of Streptomyces spororaveus NBRC 15456.</title>
        <authorList>
            <person name="Komaki H."/>
            <person name="Tamura T."/>
        </authorList>
    </citation>
    <scope>NUCLEOTIDE SEQUENCE [LARGE SCALE GENOMIC DNA]</scope>
    <source>
        <strain evidence="2">NBRC 15456</strain>
    </source>
</reference>
<dbReference type="RefSeq" id="WP_202202794.1">
    <property type="nucleotide sequence ID" value="NZ_BAAATO010000055.1"/>
</dbReference>